<comment type="catalytic activity">
    <reaction evidence="6">
        <text>glycyl-tRNA(Gly) + acetyl-CoA = N-acetylglycyl-tRNA(Gly) + CoA + H(+)</text>
        <dbReference type="Rhea" id="RHEA:81867"/>
        <dbReference type="Rhea" id="RHEA-COMP:9683"/>
        <dbReference type="Rhea" id="RHEA-COMP:19766"/>
        <dbReference type="ChEBI" id="CHEBI:15378"/>
        <dbReference type="ChEBI" id="CHEBI:57287"/>
        <dbReference type="ChEBI" id="CHEBI:57288"/>
        <dbReference type="ChEBI" id="CHEBI:78522"/>
        <dbReference type="ChEBI" id="CHEBI:232036"/>
    </reaction>
</comment>
<sequence>MDSFDCGQENLNRYLQRYALMSQRSGAAQTYVGVADEEVIGYYSLVVSNVTYGDASARLKKGLSRNPVPVMLLARLATNLDWQEKGVGAGLLRDVMQRTVQVVDIAGVRAFIVHAKDDKAEAFYEHVDFIPSPTDPYHLYLLITDIRKTMQN</sequence>
<evidence type="ECO:0000313" key="8">
    <source>
        <dbReference type="EMBL" id="XBS18784.1"/>
    </source>
</evidence>
<evidence type="ECO:0000256" key="1">
    <source>
        <dbReference type="ARBA" id="ARBA00009342"/>
    </source>
</evidence>
<organism evidence="8 9">
    <name type="scientific">Methylomarinum roseum</name>
    <dbReference type="NCBI Taxonomy" id="3067653"/>
    <lineage>
        <taxon>Bacteria</taxon>
        <taxon>Pseudomonadati</taxon>
        <taxon>Pseudomonadota</taxon>
        <taxon>Gammaproteobacteria</taxon>
        <taxon>Methylococcales</taxon>
        <taxon>Methylococcaceae</taxon>
        <taxon>Methylomarinum</taxon>
    </lineage>
</organism>
<dbReference type="KEGG" id="mech:Q9L42_000145"/>
<dbReference type="EC" id="2.3.1.-" evidence="8"/>
<geneLocation type="plasmid" evidence="8 9">
    <name>unnamed1</name>
</geneLocation>
<dbReference type="InterPro" id="IPR016181">
    <property type="entry name" value="Acyl_CoA_acyltransferase"/>
</dbReference>
<dbReference type="PANTHER" id="PTHR36449">
    <property type="entry name" value="ACETYLTRANSFERASE-RELATED"/>
    <property type="match status" value="1"/>
</dbReference>
<keyword evidence="2" id="KW-0678">Repressor</keyword>
<dbReference type="Pfam" id="PF00583">
    <property type="entry name" value="Acetyltransf_1"/>
    <property type="match status" value="1"/>
</dbReference>
<dbReference type="InterPro" id="IPR000182">
    <property type="entry name" value="GNAT_dom"/>
</dbReference>
<evidence type="ECO:0000256" key="5">
    <source>
        <dbReference type="ARBA" id="ARBA00023315"/>
    </source>
</evidence>
<keyword evidence="3" id="KW-1277">Toxin-antitoxin system</keyword>
<evidence type="ECO:0000313" key="9">
    <source>
        <dbReference type="Proteomes" id="UP001225378"/>
    </source>
</evidence>
<comment type="similarity">
    <text evidence="1">Belongs to the acetyltransferase family. GNAT subfamily.</text>
</comment>
<evidence type="ECO:0000259" key="7">
    <source>
        <dbReference type="Pfam" id="PF00583"/>
    </source>
</evidence>
<dbReference type="RefSeq" id="WP_349431019.1">
    <property type="nucleotide sequence ID" value="NZ_CP157742.1"/>
</dbReference>
<dbReference type="Proteomes" id="UP001225378">
    <property type="component" value="Plasmid unnamed1"/>
</dbReference>
<dbReference type="Gene3D" id="3.40.630.30">
    <property type="match status" value="1"/>
</dbReference>
<dbReference type="EMBL" id="CP157742">
    <property type="protein sequence ID" value="XBS18784.1"/>
    <property type="molecule type" value="Genomic_DNA"/>
</dbReference>
<proteinExistence type="inferred from homology"/>
<keyword evidence="4 8" id="KW-0808">Transferase</keyword>
<dbReference type="PANTHER" id="PTHR36449:SF1">
    <property type="entry name" value="ACETYLTRANSFERASE"/>
    <property type="match status" value="1"/>
</dbReference>
<evidence type="ECO:0000256" key="3">
    <source>
        <dbReference type="ARBA" id="ARBA00022649"/>
    </source>
</evidence>
<keyword evidence="9" id="KW-1185">Reference proteome</keyword>
<keyword evidence="5 8" id="KW-0012">Acyltransferase</keyword>
<feature type="domain" description="N-acetyltransferase" evidence="7">
    <location>
        <begin position="16"/>
        <end position="129"/>
    </location>
</feature>
<evidence type="ECO:0000256" key="2">
    <source>
        <dbReference type="ARBA" id="ARBA00022491"/>
    </source>
</evidence>
<dbReference type="SUPFAM" id="SSF55729">
    <property type="entry name" value="Acyl-CoA N-acyltransferases (Nat)"/>
    <property type="match status" value="1"/>
</dbReference>
<gene>
    <name evidence="8" type="ORF">Q9L42_000145</name>
</gene>
<accession>A0AAU7NP99</accession>
<reference evidence="8 9" key="1">
    <citation type="journal article" date="2024" name="Microbiology">
        <title>Methylomarinum rosea sp. nov., a novel halophilic methanotrophic bacterium from the hypersaline Lake Elton.</title>
        <authorList>
            <person name="Suleimanov R.Z."/>
            <person name="Oshkin I.Y."/>
            <person name="Danilova O.V."/>
            <person name="Suzina N.E."/>
            <person name="Dedysh S.N."/>
        </authorList>
    </citation>
    <scope>NUCLEOTIDE SEQUENCE [LARGE SCALE GENOMIC DNA]</scope>
    <source>
        <strain evidence="8 9">Ch1-1</strain>
        <plasmid evidence="9">unnamed1</plasmid>
    </source>
</reference>
<dbReference type="AlphaFoldDB" id="A0AAU7NP99"/>
<evidence type="ECO:0000256" key="4">
    <source>
        <dbReference type="ARBA" id="ARBA00022679"/>
    </source>
</evidence>
<keyword evidence="8" id="KW-0614">Plasmid</keyword>
<dbReference type="GO" id="GO:0016747">
    <property type="term" value="F:acyltransferase activity, transferring groups other than amino-acyl groups"/>
    <property type="evidence" value="ECO:0007669"/>
    <property type="project" value="InterPro"/>
</dbReference>
<protein>
    <submittedName>
        <fullName evidence="8">GNAT family N-acetyltransferase</fullName>
        <ecNumber evidence="8">2.3.1.-</ecNumber>
    </submittedName>
</protein>
<evidence type="ECO:0000256" key="6">
    <source>
        <dbReference type="ARBA" id="ARBA00049880"/>
    </source>
</evidence>
<name>A0AAU7NP99_9GAMM</name>